<sequence>MMFYTQLFTSKRGPLAKIWLAAHWERKITKAHVFECNLESTIEDIISPQIKIGLRTSGHLLLGIVRIYFRKAKYLLADCNDAVVKIKVAFRPGQTDLPVEGLEATHKAITLIEDFTDFDTQLPDANSIGVVDHFSLNQCRTEEITLKEDFGNSFLTLEDFGDETQSHQGGILDISFQSLAHKGDAFGDEEADYSILGLDFMTDSSEPVVWTDFPAEPHVSPVTAPIDVNQEGYPSGALQEDRTVLNETTLLINEEEEFALDPVAVTPTLEQRKGKRRRRLVVDQKKELSNQTIRMQLSDCSDITAPLDIAPPTRQLMQWKESGGVDCLFTQPCSTIIHPHLKRLCSREVFRKKPAQVGDQDEREELRDERREVETDVSNLPSEPSVLDETGDPQRVGDNLGHTPMDQNNNIPSDNVWDTVNDVSRSEVSYPELPTEDSMIAHPSGMERETPSTVTQNTQSMVDSQDDFEERRMASQAQKLLSALKIQRSSNSRTQFSLQTMCERNSRSQAAATFFCLLVLKKQQALELHQSAPYADIIATPGPKF</sequence>
<keyword evidence="2" id="KW-1185">Reference proteome</keyword>
<proteinExistence type="predicted"/>
<name>A0ACC2HLP1_DALPE</name>
<organism evidence="1 2">
    <name type="scientific">Dallia pectoralis</name>
    <name type="common">Alaska blackfish</name>
    <dbReference type="NCBI Taxonomy" id="75939"/>
    <lineage>
        <taxon>Eukaryota</taxon>
        <taxon>Metazoa</taxon>
        <taxon>Chordata</taxon>
        <taxon>Craniata</taxon>
        <taxon>Vertebrata</taxon>
        <taxon>Euteleostomi</taxon>
        <taxon>Actinopterygii</taxon>
        <taxon>Neopterygii</taxon>
        <taxon>Teleostei</taxon>
        <taxon>Protacanthopterygii</taxon>
        <taxon>Esociformes</taxon>
        <taxon>Umbridae</taxon>
        <taxon>Dallia</taxon>
    </lineage>
</organism>
<dbReference type="Proteomes" id="UP001157502">
    <property type="component" value="Chromosome 1"/>
</dbReference>
<evidence type="ECO:0000313" key="1">
    <source>
        <dbReference type="EMBL" id="KAJ8016803.1"/>
    </source>
</evidence>
<gene>
    <name evidence="1" type="ORF">DPEC_G00011150</name>
</gene>
<protein>
    <submittedName>
        <fullName evidence="1">Uncharacterized protein</fullName>
    </submittedName>
</protein>
<comment type="caution">
    <text evidence="1">The sequence shown here is derived from an EMBL/GenBank/DDBJ whole genome shotgun (WGS) entry which is preliminary data.</text>
</comment>
<evidence type="ECO:0000313" key="2">
    <source>
        <dbReference type="Proteomes" id="UP001157502"/>
    </source>
</evidence>
<dbReference type="EMBL" id="CM055728">
    <property type="protein sequence ID" value="KAJ8016803.1"/>
    <property type="molecule type" value="Genomic_DNA"/>
</dbReference>
<accession>A0ACC2HLP1</accession>
<reference evidence="1" key="1">
    <citation type="submission" date="2021-05" db="EMBL/GenBank/DDBJ databases">
        <authorList>
            <person name="Pan Q."/>
            <person name="Jouanno E."/>
            <person name="Zahm M."/>
            <person name="Klopp C."/>
            <person name="Cabau C."/>
            <person name="Louis A."/>
            <person name="Berthelot C."/>
            <person name="Parey E."/>
            <person name="Roest Crollius H."/>
            <person name="Montfort J."/>
            <person name="Robinson-Rechavi M."/>
            <person name="Bouchez O."/>
            <person name="Lampietro C."/>
            <person name="Lopez Roques C."/>
            <person name="Donnadieu C."/>
            <person name="Postlethwait J."/>
            <person name="Bobe J."/>
            <person name="Dillon D."/>
            <person name="Chandos A."/>
            <person name="von Hippel F."/>
            <person name="Guiguen Y."/>
        </authorList>
    </citation>
    <scope>NUCLEOTIDE SEQUENCE</scope>
    <source>
        <strain evidence="1">YG-Jan2019</strain>
    </source>
</reference>